<sequence length="200" mass="22100">MFMTATSKLLGQLCRNGAAACSVSARFALGRVFYTTDSLDQDGFQSDEAETRNPLDDEKSLVKNYQVRQGGDINSIHILGTVAGIRFSPMQNKPERDWAVIFVRTRTPKIGTSHPDEAVLMSTSNRVHVFDYRVMKTARHLKLGDRLFVSGFLSYYKQSLADSAPVGTLVPKVCCVVAQRLVFMGSTPVVPTDANEEVSF</sequence>
<proteinExistence type="predicted"/>
<dbReference type="EMBL" id="SJOL01006395">
    <property type="protein sequence ID" value="TGZ67874.1"/>
    <property type="molecule type" value="Genomic_DNA"/>
</dbReference>
<dbReference type="AlphaFoldDB" id="A0A4V3SFB8"/>
<accession>A0A4V3SFB8</accession>
<protein>
    <submittedName>
        <fullName evidence="1">Uncharacterized protein</fullName>
    </submittedName>
</protein>
<dbReference type="OrthoDB" id="1078367at2759"/>
<dbReference type="Proteomes" id="UP000308267">
    <property type="component" value="Unassembled WGS sequence"/>
</dbReference>
<evidence type="ECO:0000313" key="1">
    <source>
        <dbReference type="EMBL" id="TGZ67874.1"/>
    </source>
</evidence>
<gene>
    <name evidence="1" type="ORF">CRM22_004558</name>
</gene>
<name>A0A4V3SFB8_OPIFE</name>
<keyword evidence="2" id="KW-1185">Reference proteome</keyword>
<evidence type="ECO:0000313" key="2">
    <source>
        <dbReference type="Proteomes" id="UP000308267"/>
    </source>
</evidence>
<organism evidence="1 2">
    <name type="scientific">Opisthorchis felineus</name>
    <dbReference type="NCBI Taxonomy" id="147828"/>
    <lineage>
        <taxon>Eukaryota</taxon>
        <taxon>Metazoa</taxon>
        <taxon>Spiralia</taxon>
        <taxon>Lophotrochozoa</taxon>
        <taxon>Platyhelminthes</taxon>
        <taxon>Trematoda</taxon>
        <taxon>Digenea</taxon>
        <taxon>Opisthorchiida</taxon>
        <taxon>Opisthorchiata</taxon>
        <taxon>Opisthorchiidae</taxon>
        <taxon>Opisthorchis</taxon>
    </lineage>
</organism>
<comment type="caution">
    <text evidence="1">The sequence shown here is derived from an EMBL/GenBank/DDBJ whole genome shotgun (WGS) entry which is preliminary data.</text>
</comment>
<reference evidence="1 2" key="1">
    <citation type="journal article" date="2019" name="BMC Genomics">
        <title>New insights from Opisthorchis felineus genome: update on genomics of the epidemiologically important liver flukes.</title>
        <authorList>
            <person name="Ershov N.I."/>
            <person name="Mordvinov V.A."/>
            <person name="Prokhortchouk E.B."/>
            <person name="Pakharukova M.Y."/>
            <person name="Gunbin K.V."/>
            <person name="Ustyantsev K."/>
            <person name="Genaev M.A."/>
            <person name="Blinov A.G."/>
            <person name="Mazur A."/>
            <person name="Boulygina E."/>
            <person name="Tsygankova S."/>
            <person name="Khrameeva E."/>
            <person name="Chekanov N."/>
            <person name="Fan G."/>
            <person name="Xiao A."/>
            <person name="Zhang H."/>
            <person name="Xu X."/>
            <person name="Yang H."/>
            <person name="Solovyev V."/>
            <person name="Lee S.M."/>
            <person name="Liu X."/>
            <person name="Afonnikov D.A."/>
            <person name="Skryabin K.G."/>
        </authorList>
    </citation>
    <scope>NUCLEOTIDE SEQUENCE [LARGE SCALE GENOMIC DNA]</scope>
    <source>
        <strain evidence="1">AK-0245</strain>
        <tissue evidence="1">Whole organism</tissue>
    </source>
</reference>